<dbReference type="Proteomes" id="UP000199063">
    <property type="component" value="Unassembled WGS sequence"/>
</dbReference>
<keyword evidence="2" id="KW-1133">Transmembrane helix</keyword>
<evidence type="ECO:0000256" key="2">
    <source>
        <dbReference type="SAM" id="Phobius"/>
    </source>
</evidence>
<sequence length="102" mass="9937">MSARTHSRHRAPAAAGDTGARSGGTGPKAVGAGAQGVVTGPRVAGTAPSGVGTGLRWWAVVLPVIAFSVLLLLMTGTGQAQAAAGHSPPAFLGWIQVALTGS</sequence>
<dbReference type="OrthoDB" id="4334185at2"/>
<dbReference type="AlphaFoldDB" id="A0A1G9QGN5"/>
<feature type="region of interest" description="Disordered" evidence="1">
    <location>
        <begin position="1"/>
        <end position="42"/>
    </location>
</feature>
<organism evidence="3 4">
    <name type="scientific">Streptomyces wuyuanensis</name>
    <dbReference type="NCBI Taxonomy" id="1196353"/>
    <lineage>
        <taxon>Bacteria</taxon>
        <taxon>Bacillati</taxon>
        <taxon>Actinomycetota</taxon>
        <taxon>Actinomycetes</taxon>
        <taxon>Kitasatosporales</taxon>
        <taxon>Streptomycetaceae</taxon>
        <taxon>Streptomyces</taxon>
    </lineage>
</organism>
<protein>
    <submittedName>
        <fullName evidence="3">Uncharacterized protein</fullName>
    </submittedName>
</protein>
<feature type="transmembrane region" description="Helical" evidence="2">
    <location>
        <begin position="55"/>
        <end position="73"/>
    </location>
</feature>
<gene>
    <name evidence="3" type="ORF">SAMN05444921_10419</name>
</gene>
<keyword evidence="2" id="KW-0812">Transmembrane</keyword>
<dbReference type="RefSeq" id="WP_093653039.1">
    <property type="nucleotide sequence ID" value="NZ_FNHI01000004.1"/>
</dbReference>
<dbReference type="GeneID" id="40828791"/>
<feature type="compositionally biased region" description="Low complexity" evidence="1">
    <location>
        <begin position="29"/>
        <end position="38"/>
    </location>
</feature>
<reference evidence="4" key="1">
    <citation type="submission" date="2016-10" db="EMBL/GenBank/DDBJ databases">
        <authorList>
            <person name="Varghese N."/>
            <person name="Submissions S."/>
        </authorList>
    </citation>
    <scope>NUCLEOTIDE SEQUENCE [LARGE SCALE GENOMIC DNA]</scope>
    <source>
        <strain evidence="4">CGMCC 4.7042</strain>
    </source>
</reference>
<evidence type="ECO:0000313" key="4">
    <source>
        <dbReference type="Proteomes" id="UP000199063"/>
    </source>
</evidence>
<accession>A0A1G9QGN5</accession>
<dbReference type="STRING" id="1196353.SAMN05444921_10419"/>
<evidence type="ECO:0000256" key="1">
    <source>
        <dbReference type="SAM" id="MobiDB-lite"/>
    </source>
</evidence>
<evidence type="ECO:0000313" key="3">
    <source>
        <dbReference type="EMBL" id="SDM10153.1"/>
    </source>
</evidence>
<name>A0A1G9QGN5_9ACTN</name>
<keyword evidence="4" id="KW-1185">Reference proteome</keyword>
<dbReference type="EMBL" id="FNHI01000004">
    <property type="protein sequence ID" value="SDM10153.1"/>
    <property type="molecule type" value="Genomic_DNA"/>
</dbReference>
<proteinExistence type="predicted"/>
<keyword evidence="2" id="KW-0472">Membrane</keyword>
<feature type="compositionally biased region" description="Basic residues" evidence="1">
    <location>
        <begin position="1"/>
        <end position="11"/>
    </location>
</feature>